<reference evidence="2" key="1">
    <citation type="journal article" date="2020" name="Stud. Mycol.">
        <title>101 Dothideomycetes genomes: a test case for predicting lifestyles and emergence of pathogens.</title>
        <authorList>
            <person name="Haridas S."/>
            <person name="Albert R."/>
            <person name="Binder M."/>
            <person name="Bloem J."/>
            <person name="Labutti K."/>
            <person name="Salamov A."/>
            <person name="Andreopoulos B."/>
            <person name="Baker S."/>
            <person name="Barry K."/>
            <person name="Bills G."/>
            <person name="Bluhm B."/>
            <person name="Cannon C."/>
            <person name="Castanera R."/>
            <person name="Culley D."/>
            <person name="Daum C."/>
            <person name="Ezra D."/>
            <person name="Gonzalez J."/>
            <person name="Henrissat B."/>
            <person name="Kuo A."/>
            <person name="Liang C."/>
            <person name="Lipzen A."/>
            <person name="Lutzoni F."/>
            <person name="Magnuson J."/>
            <person name="Mondo S."/>
            <person name="Nolan M."/>
            <person name="Ohm R."/>
            <person name="Pangilinan J."/>
            <person name="Park H.-J."/>
            <person name="Ramirez L."/>
            <person name="Alfaro M."/>
            <person name="Sun H."/>
            <person name="Tritt A."/>
            <person name="Yoshinaga Y."/>
            <person name="Zwiers L.-H."/>
            <person name="Turgeon B."/>
            <person name="Goodwin S."/>
            <person name="Spatafora J."/>
            <person name="Crous P."/>
            <person name="Grigoriev I."/>
        </authorList>
    </citation>
    <scope>NUCLEOTIDE SEQUENCE</scope>
    <source>
        <strain evidence="2">CBS 207.26</strain>
    </source>
</reference>
<feature type="compositionally biased region" description="Polar residues" evidence="1">
    <location>
        <begin position="74"/>
        <end position="90"/>
    </location>
</feature>
<name>A0A6A6E6W5_9PEZI</name>
<gene>
    <name evidence="2" type="ORF">K469DRAFT_706490</name>
</gene>
<feature type="compositionally biased region" description="Polar residues" evidence="1">
    <location>
        <begin position="32"/>
        <end position="48"/>
    </location>
</feature>
<dbReference type="Proteomes" id="UP000800200">
    <property type="component" value="Unassembled WGS sequence"/>
</dbReference>
<sequence length="269" mass="29913">MVTTRSKTSQTHLEDYATKEGAAPRTAKSKGRSSPSRKQSSKADTSKPSPKHKRKDSVVDDAPSKEPKSKRAKTSQSSPKRSISTGTGQNDPKVIINRAPVLQLWGASVTHLIYPSLSWETCLSAGSAISTLCAISKGRSIGTISERDNSEEKQRKRDEAKKKQEYLNVIEVMHFKLKLKDGLALVGSELKGKPGSEAPLKKKFGDEQYEEVRQAFEMALENWKGDEDELNKEAFGFYERFRPDVSKEQKGWGKKGELSLEKVRSVVAK</sequence>
<dbReference type="AlphaFoldDB" id="A0A6A6E6W5"/>
<feature type="compositionally biased region" description="Polar residues" evidence="1">
    <location>
        <begin position="1"/>
        <end position="11"/>
    </location>
</feature>
<keyword evidence="3" id="KW-1185">Reference proteome</keyword>
<organism evidence="2 3">
    <name type="scientific">Zopfia rhizophila CBS 207.26</name>
    <dbReference type="NCBI Taxonomy" id="1314779"/>
    <lineage>
        <taxon>Eukaryota</taxon>
        <taxon>Fungi</taxon>
        <taxon>Dikarya</taxon>
        <taxon>Ascomycota</taxon>
        <taxon>Pezizomycotina</taxon>
        <taxon>Dothideomycetes</taxon>
        <taxon>Dothideomycetes incertae sedis</taxon>
        <taxon>Zopfiaceae</taxon>
        <taxon>Zopfia</taxon>
    </lineage>
</organism>
<proteinExistence type="predicted"/>
<feature type="region of interest" description="Disordered" evidence="1">
    <location>
        <begin position="1"/>
        <end position="92"/>
    </location>
</feature>
<evidence type="ECO:0000313" key="2">
    <source>
        <dbReference type="EMBL" id="KAF2186502.1"/>
    </source>
</evidence>
<evidence type="ECO:0000313" key="3">
    <source>
        <dbReference type="Proteomes" id="UP000800200"/>
    </source>
</evidence>
<evidence type="ECO:0000256" key="1">
    <source>
        <dbReference type="SAM" id="MobiDB-lite"/>
    </source>
</evidence>
<protein>
    <submittedName>
        <fullName evidence="2">Uncharacterized protein</fullName>
    </submittedName>
</protein>
<feature type="compositionally biased region" description="Basic and acidic residues" evidence="1">
    <location>
        <begin position="56"/>
        <end position="69"/>
    </location>
</feature>
<dbReference type="EMBL" id="ML994629">
    <property type="protein sequence ID" value="KAF2186502.1"/>
    <property type="molecule type" value="Genomic_DNA"/>
</dbReference>
<dbReference type="OrthoDB" id="514070at2759"/>
<accession>A0A6A6E6W5</accession>